<dbReference type="EMBL" id="JABFUB010000001">
    <property type="protein sequence ID" value="MCG6659941.1"/>
    <property type="molecule type" value="Genomic_DNA"/>
</dbReference>
<dbReference type="AlphaFoldDB" id="A0A7V9W4Y0"/>
<proteinExistence type="predicted"/>
<dbReference type="Proteomes" id="UP000814353">
    <property type="component" value="Unassembled WGS sequence"/>
</dbReference>
<reference evidence="1 3" key="2">
    <citation type="submission" date="2020-07" db="EMBL/GenBank/DDBJ databases">
        <title>Identification of Halomonas strains.</title>
        <authorList>
            <person name="Xiao Z."/>
            <person name="Shen J."/>
        </authorList>
    </citation>
    <scope>NUCLEOTIDE SEQUENCE [LARGE SCALE GENOMIC DNA]</scope>
    <source>
        <strain evidence="1 3">DSM 17331</strain>
    </source>
</reference>
<comment type="caution">
    <text evidence="1">The sequence shown here is derived from an EMBL/GenBank/DDBJ whole genome shotgun (WGS) entry which is preliminary data.</text>
</comment>
<protein>
    <submittedName>
        <fullName evidence="1">Uncharacterized protein</fullName>
    </submittedName>
</protein>
<name>A0A7V9W4Y0_9GAMM</name>
<evidence type="ECO:0000313" key="3">
    <source>
        <dbReference type="Proteomes" id="UP000518091"/>
    </source>
</evidence>
<evidence type="ECO:0000313" key="1">
    <source>
        <dbReference type="EMBL" id="MBA2781117.1"/>
    </source>
</evidence>
<sequence length="118" mass="13232">MALRPPSEVRRVSGLSETEAGLIRAFVQGAVYCWIKNRKGERFAVRDLVGGENTDWTGTSLEPIYKKHRKAGKTEDEAFEAAAKDIGWVVKGVLADDQRVFEVDSSGYTNTYRWCEMG</sequence>
<gene>
    <name evidence="1" type="ORF">H1D44_19770</name>
    <name evidence="2" type="ORF">HOP48_00035</name>
</gene>
<dbReference type="RefSeq" id="WP_181516989.1">
    <property type="nucleotide sequence ID" value="NZ_JABFUB010000001.1"/>
</dbReference>
<organism evidence="1 3">
    <name type="scientific">Billgrantia kenyensis</name>
    <dbReference type="NCBI Taxonomy" id="321266"/>
    <lineage>
        <taxon>Bacteria</taxon>
        <taxon>Pseudomonadati</taxon>
        <taxon>Pseudomonadota</taxon>
        <taxon>Gammaproteobacteria</taxon>
        <taxon>Oceanospirillales</taxon>
        <taxon>Halomonadaceae</taxon>
        <taxon>Billgrantia</taxon>
    </lineage>
</organism>
<evidence type="ECO:0000313" key="4">
    <source>
        <dbReference type="Proteomes" id="UP000814353"/>
    </source>
</evidence>
<evidence type="ECO:0000313" key="2">
    <source>
        <dbReference type="EMBL" id="MCG6659941.1"/>
    </source>
</evidence>
<dbReference type="Proteomes" id="UP000518091">
    <property type="component" value="Unassembled WGS sequence"/>
</dbReference>
<dbReference type="EMBL" id="JACEFT010000047">
    <property type="protein sequence ID" value="MBA2781117.1"/>
    <property type="molecule type" value="Genomic_DNA"/>
</dbReference>
<keyword evidence="4" id="KW-1185">Reference proteome</keyword>
<accession>A0A7V9W4Y0</accession>
<reference evidence="2 4" key="1">
    <citation type="submission" date="2020-05" db="EMBL/GenBank/DDBJ databases">
        <title>Comparative genomic analysis of denitrifying bacteria from Halomonas genus.</title>
        <authorList>
            <person name="Wang L."/>
            <person name="Shao Z."/>
        </authorList>
    </citation>
    <scope>NUCLEOTIDE SEQUENCE [LARGE SCALE GENOMIC DNA]</scope>
    <source>
        <strain evidence="2 4">DSM 17331</strain>
    </source>
</reference>